<accession>A0ABT9VEK2</accession>
<keyword evidence="6" id="KW-1185">Reference proteome</keyword>
<organism evidence="5 6">
    <name type="scientific">Alkalibacillus salilacus</name>
    <dbReference type="NCBI Taxonomy" id="284582"/>
    <lineage>
        <taxon>Bacteria</taxon>
        <taxon>Bacillati</taxon>
        <taxon>Bacillota</taxon>
        <taxon>Bacilli</taxon>
        <taxon>Bacillales</taxon>
        <taxon>Bacillaceae</taxon>
        <taxon>Alkalibacillus</taxon>
    </lineage>
</organism>
<gene>
    <name evidence="5" type="ORF">J2S77_001338</name>
</gene>
<dbReference type="PANTHER" id="PTHR28082:SF1">
    <property type="entry name" value="HELPER OF TIM PROTEIN 13"/>
    <property type="match status" value="1"/>
</dbReference>
<evidence type="ECO:0000256" key="3">
    <source>
        <dbReference type="ARBA" id="ARBA00022833"/>
    </source>
</evidence>
<dbReference type="PANTHER" id="PTHR28082">
    <property type="entry name" value="ZINC FINGER PROTEIN"/>
    <property type="match status" value="1"/>
</dbReference>
<comment type="caution">
    <text evidence="5">The sequence shown here is derived from an EMBL/GenBank/DDBJ whole genome shotgun (WGS) entry which is preliminary data.</text>
</comment>
<evidence type="ECO:0000259" key="4">
    <source>
        <dbReference type="PROSITE" id="PS51266"/>
    </source>
</evidence>
<evidence type="ECO:0000256" key="1">
    <source>
        <dbReference type="ARBA" id="ARBA00022723"/>
    </source>
</evidence>
<feature type="domain" description="CHY-type" evidence="4">
    <location>
        <begin position="9"/>
        <end position="90"/>
    </location>
</feature>
<proteinExistence type="predicted"/>
<dbReference type="InterPro" id="IPR008913">
    <property type="entry name" value="Znf_CHY"/>
</dbReference>
<keyword evidence="3" id="KW-0862">Zinc</keyword>
<sequence length="106" mass="12726">MNIQNVIGSIDEETRCKHYHSEVDRIAIKFKCCNTYFPCYECHQEHTEHEIERWNKDERHHHAIFCGACHSELTIETYLSNPKACTNCQAPFNRYCLNHHHLYFEL</sequence>
<dbReference type="PIRSF" id="PIRSF017292">
    <property type="entry name" value="UCP017292_Znf_CHY"/>
    <property type="match status" value="1"/>
</dbReference>
<dbReference type="Proteomes" id="UP001224359">
    <property type="component" value="Unassembled WGS sequence"/>
</dbReference>
<dbReference type="InterPro" id="IPR037274">
    <property type="entry name" value="Znf_CHY_sf"/>
</dbReference>
<dbReference type="InterPro" id="IPR052604">
    <property type="entry name" value="Mito_Tim_assembly_helper"/>
</dbReference>
<dbReference type="InterPro" id="IPR016694">
    <property type="entry name" value="UCP017292"/>
</dbReference>
<evidence type="ECO:0000313" key="6">
    <source>
        <dbReference type="Proteomes" id="UP001224359"/>
    </source>
</evidence>
<keyword evidence="2" id="KW-0863">Zinc-finger</keyword>
<name>A0ABT9VEK2_9BACI</name>
<dbReference type="EMBL" id="JAUSTQ010000004">
    <property type="protein sequence ID" value="MDQ0159374.1"/>
    <property type="molecule type" value="Genomic_DNA"/>
</dbReference>
<dbReference type="PROSITE" id="PS51266">
    <property type="entry name" value="ZF_CHY"/>
    <property type="match status" value="1"/>
</dbReference>
<evidence type="ECO:0000313" key="5">
    <source>
        <dbReference type="EMBL" id="MDQ0159374.1"/>
    </source>
</evidence>
<evidence type="ECO:0000256" key="2">
    <source>
        <dbReference type="ARBA" id="ARBA00022771"/>
    </source>
</evidence>
<dbReference type="SUPFAM" id="SSF161219">
    <property type="entry name" value="CHY zinc finger-like"/>
    <property type="match status" value="1"/>
</dbReference>
<dbReference type="Pfam" id="PF05495">
    <property type="entry name" value="zf-CHY"/>
    <property type="match status" value="1"/>
</dbReference>
<reference evidence="5 6" key="1">
    <citation type="submission" date="2023-07" db="EMBL/GenBank/DDBJ databases">
        <title>Genomic Encyclopedia of Type Strains, Phase IV (KMG-IV): sequencing the most valuable type-strain genomes for metagenomic binning, comparative biology and taxonomic classification.</title>
        <authorList>
            <person name="Goeker M."/>
        </authorList>
    </citation>
    <scope>NUCLEOTIDE SEQUENCE [LARGE SCALE GENOMIC DNA]</scope>
    <source>
        <strain evidence="5 6">DSM 16460</strain>
    </source>
</reference>
<dbReference type="RefSeq" id="WP_370871794.1">
    <property type="nucleotide sequence ID" value="NZ_JAUSTQ010000004.1"/>
</dbReference>
<protein>
    <submittedName>
        <fullName evidence="5">CHY-type Zn-finger protein</fullName>
    </submittedName>
</protein>
<keyword evidence="1" id="KW-0479">Metal-binding</keyword>